<sequence length="95" mass="11056">MSFEGILIGFFAFIIIGIFHPIVIKTEYYFGKKTWPIFLILGIIFIIISIFINNTLISSMISITGFSCLWSIHEIIEQEERVKKGWFPKNPNKKN</sequence>
<protein>
    <submittedName>
        <fullName evidence="2">Uncharacterized protein DUF4491</fullName>
    </submittedName>
</protein>
<dbReference type="AlphaFoldDB" id="A0AA45C5X5"/>
<evidence type="ECO:0000313" key="3">
    <source>
        <dbReference type="Proteomes" id="UP000245921"/>
    </source>
</evidence>
<dbReference type="Pfam" id="PF14898">
    <property type="entry name" value="DUF4491"/>
    <property type="match status" value="1"/>
</dbReference>
<evidence type="ECO:0000313" key="2">
    <source>
        <dbReference type="EMBL" id="PWJ90535.1"/>
    </source>
</evidence>
<dbReference type="Proteomes" id="UP000245921">
    <property type="component" value="Unassembled WGS sequence"/>
</dbReference>
<comment type="caution">
    <text evidence="2">The sequence shown here is derived from an EMBL/GenBank/DDBJ whole genome shotgun (WGS) entry which is preliminary data.</text>
</comment>
<dbReference type="RefSeq" id="WP_109605113.1">
    <property type="nucleotide sequence ID" value="NZ_JAMHJO010000001.1"/>
</dbReference>
<accession>A0AA45C5X5</accession>
<reference evidence="2 3" key="1">
    <citation type="submission" date="2018-05" db="EMBL/GenBank/DDBJ databases">
        <title>Genomic Encyclopedia of Type Strains, Phase IV (KMG-IV): sequencing the most valuable type-strain genomes for metagenomic binning, comparative biology and taxonomic classification.</title>
        <authorList>
            <person name="Goeker M."/>
        </authorList>
    </citation>
    <scope>NUCLEOTIDE SEQUENCE [LARGE SCALE GENOMIC DNA]</scope>
    <source>
        <strain evidence="2 3">DSM 24906</strain>
    </source>
</reference>
<dbReference type="InterPro" id="IPR027890">
    <property type="entry name" value="DUF4491"/>
</dbReference>
<evidence type="ECO:0000256" key="1">
    <source>
        <dbReference type="SAM" id="Phobius"/>
    </source>
</evidence>
<gene>
    <name evidence="2" type="ORF">C7380_1123</name>
</gene>
<feature type="transmembrane region" description="Helical" evidence="1">
    <location>
        <begin position="6"/>
        <end position="23"/>
    </location>
</feature>
<proteinExistence type="predicted"/>
<keyword evidence="3" id="KW-1185">Reference proteome</keyword>
<keyword evidence="1" id="KW-0812">Transmembrane</keyword>
<name>A0AA45C5X5_9BACT</name>
<keyword evidence="1" id="KW-0472">Membrane</keyword>
<dbReference type="EMBL" id="QGGI01000012">
    <property type="protein sequence ID" value="PWJ90535.1"/>
    <property type="molecule type" value="Genomic_DNA"/>
</dbReference>
<feature type="transmembrane region" description="Helical" evidence="1">
    <location>
        <begin position="35"/>
        <end position="52"/>
    </location>
</feature>
<organism evidence="2 3">
    <name type="scientific">Oceanotoga teriensis</name>
    <dbReference type="NCBI Taxonomy" id="515440"/>
    <lineage>
        <taxon>Bacteria</taxon>
        <taxon>Thermotogati</taxon>
        <taxon>Thermotogota</taxon>
        <taxon>Thermotogae</taxon>
        <taxon>Petrotogales</taxon>
        <taxon>Petrotogaceae</taxon>
        <taxon>Oceanotoga</taxon>
    </lineage>
</organism>
<keyword evidence="1" id="KW-1133">Transmembrane helix</keyword>